<accession>A0A941GQB6</accession>
<dbReference type="Proteomes" id="UP000767446">
    <property type="component" value="Unassembled WGS sequence"/>
</dbReference>
<dbReference type="AlphaFoldDB" id="A0A941GQB6"/>
<dbReference type="EMBL" id="JADQBC010000019">
    <property type="protein sequence ID" value="MBR8827101.1"/>
    <property type="molecule type" value="Genomic_DNA"/>
</dbReference>
<evidence type="ECO:0000313" key="2">
    <source>
        <dbReference type="Proteomes" id="UP000767446"/>
    </source>
</evidence>
<organism evidence="1 2">
    <name type="scientific">Gomphosphaeria aponina SAG 52.96 = DSM 107014</name>
    <dbReference type="NCBI Taxonomy" id="1521640"/>
    <lineage>
        <taxon>Bacteria</taxon>
        <taxon>Bacillati</taxon>
        <taxon>Cyanobacteriota</taxon>
        <taxon>Cyanophyceae</taxon>
        <taxon>Oscillatoriophycideae</taxon>
        <taxon>Chroococcales</taxon>
        <taxon>Gomphosphaeriaceae</taxon>
        <taxon>Gomphosphaeria</taxon>
    </lineage>
</organism>
<name>A0A941GQB6_9CHRO</name>
<evidence type="ECO:0000313" key="1">
    <source>
        <dbReference type="EMBL" id="MBR8827101.1"/>
    </source>
</evidence>
<reference evidence="1" key="1">
    <citation type="submission" date="2021-02" db="EMBL/GenBank/DDBJ databases">
        <title>Metagenome analyses of Stigonema ocellatum DSM 106950, Chlorogloea purpurea SAG 13.99 and Gomphosphaeria aponina DSM 107014.</title>
        <authorList>
            <person name="Marter P."/>
            <person name="Huang S."/>
        </authorList>
    </citation>
    <scope>NUCLEOTIDE SEQUENCE</scope>
    <source>
        <strain evidence="1">JP213</strain>
    </source>
</reference>
<sequence>MRYPCANRPPELILAHPSQLVNLFPNQGNRKFAIISLKAIDSFSKMARKTLCAQVDLETAKRIDALSQLENRSLSEIASASIFLGSILPPEVWEQLWKLKTNGSQEDWEEIAHLFARSLLEHQYKKTSEKITQQFDAQWLDTLETEEDLLNAAIELTKDG</sequence>
<proteinExistence type="predicted"/>
<comment type="caution">
    <text evidence="1">The sequence shown here is derived from an EMBL/GenBank/DDBJ whole genome shotgun (WGS) entry which is preliminary data.</text>
</comment>
<gene>
    <name evidence="1" type="ORF">DSM107014_04205</name>
</gene>
<protein>
    <submittedName>
        <fullName evidence="1">Uncharacterized protein</fullName>
    </submittedName>
</protein>